<feature type="region of interest" description="Disordered" evidence="4">
    <location>
        <begin position="89"/>
        <end position="132"/>
    </location>
</feature>
<keyword evidence="7" id="KW-1185">Reference proteome</keyword>
<feature type="compositionally biased region" description="Low complexity" evidence="4">
    <location>
        <begin position="366"/>
        <end position="375"/>
    </location>
</feature>
<evidence type="ECO:0000256" key="2">
    <source>
        <dbReference type="ARBA" id="ARBA00022771"/>
    </source>
</evidence>
<feature type="region of interest" description="Disordered" evidence="4">
    <location>
        <begin position="488"/>
        <end position="509"/>
    </location>
</feature>
<dbReference type="AlphaFoldDB" id="A0A2K3DZW9"/>
<feature type="compositionally biased region" description="Low complexity" evidence="4">
    <location>
        <begin position="239"/>
        <end position="256"/>
    </location>
</feature>
<evidence type="ECO:0000259" key="5">
    <source>
        <dbReference type="PROSITE" id="PS50134"/>
    </source>
</evidence>
<dbReference type="Gramene" id="PNW86086">
    <property type="protein sequence ID" value="PNW86086"/>
    <property type="gene ID" value="CHLRE_03g212641v5"/>
</dbReference>
<keyword evidence="1" id="KW-0479">Metal-binding</keyword>
<dbReference type="InParanoid" id="A0A2K3DZW9"/>
<gene>
    <name evidence="6" type="ORF">CHLRE_03g212641v5</name>
</gene>
<dbReference type="OrthoDB" id="550083at2759"/>
<dbReference type="GO" id="GO:0031490">
    <property type="term" value="F:chromatin DNA binding"/>
    <property type="evidence" value="ECO:0000318"/>
    <property type="project" value="GO_Central"/>
</dbReference>
<reference evidence="6 7" key="1">
    <citation type="journal article" date="2007" name="Science">
        <title>The Chlamydomonas genome reveals the evolution of key animal and plant functions.</title>
        <authorList>
            <person name="Merchant S.S."/>
            <person name="Prochnik S.E."/>
            <person name="Vallon O."/>
            <person name="Harris E.H."/>
            <person name="Karpowicz S.J."/>
            <person name="Witman G.B."/>
            <person name="Terry A."/>
            <person name="Salamov A."/>
            <person name="Fritz-Laylin L.K."/>
            <person name="Marechal-Drouard L."/>
            <person name="Marshall W.F."/>
            <person name="Qu L.H."/>
            <person name="Nelson D.R."/>
            <person name="Sanderfoot A.A."/>
            <person name="Spalding M.H."/>
            <person name="Kapitonov V.V."/>
            <person name="Ren Q."/>
            <person name="Ferris P."/>
            <person name="Lindquist E."/>
            <person name="Shapiro H."/>
            <person name="Lucas S.M."/>
            <person name="Grimwood J."/>
            <person name="Schmutz J."/>
            <person name="Cardol P."/>
            <person name="Cerutti H."/>
            <person name="Chanfreau G."/>
            <person name="Chen C.L."/>
            <person name="Cognat V."/>
            <person name="Croft M.T."/>
            <person name="Dent R."/>
            <person name="Dutcher S."/>
            <person name="Fernandez E."/>
            <person name="Fukuzawa H."/>
            <person name="Gonzalez-Ballester D."/>
            <person name="Gonzalez-Halphen D."/>
            <person name="Hallmann A."/>
            <person name="Hanikenne M."/>
            <person name="Hippler M."/>
            <person name="Inwood W."/>
            <person name="Jabbari K."/>
            <person name="Kalanon M."/>
            <person name="Kuras R."/>
            <person name="Lefebvre P.A."/>
            <person name="Lemaire S.D."/>
            <person name="Lobanov A.V."/>
            <person name="Lohr M."/>
            <person name="Manuell A."/>
            <person name="Meier I."/>
            <person name="Mets L."/>
            <person name="Mittag M."/>
            <person name="Mittelmeier T."/>
            <person name="Moroney J.V."/>
            <person name="Moseley J."/>
            <person name="Napoli C."/>
            <person name="Nedelcu A.M."/>
            <person name="Niyogi K."/>
            <person name="Novoselov S.V."/>
            <person name="Paulsen I.T."/>
            <person name="Pazour G."/>
            <person name="Purton S."/>
            <person name="Ral J.P."/>
            <person name="Riano-Pachon D.M."/>
            <person name="Riekhof W."/>
            <person name="Rymarquis L."/>
            <person name="Schroda M."/>
            <person name="Stern D."/>
            <person name="Umen J."/>
            <person name="Willows R."/>
            <person name="Wilson N."/>
            <person name="Zimmer S.L."/>
            <person name="Allmer J."/>
            <person name="Balk J."/>
            <person name="Bisova K."/>
            <person name="Chen C.J."/>
            <person name="Elias M."/>
            <person name="Gendler K."/>
            <person name="Hauser C."/>
            <person name="Lamb M.R."/>
            <person name="Ledford H."/>
            <person name="Long J.C."/>
            <person name="Minagawa J."/>
            <person name="Page M.D."/>
            <person name="Pan J."/>
            <person name="Pootakham W."/>
            <person name="Roje S."/>
            <person name="Rose A."/>
            <person name="Stahlberg E."/>
            <person name="Terauchi A.M."/>
            <person name="Yang P."/>
            <person name="Ball S."/>
            <person name="Bowler C."/>
            <person name="Dieckmann C.L."/>
            <person name="Gladyshev V.N."/>
            <person name="Green P."/>
            <person name="Jorgensen R."/>
            <person name="Mayfield S."/>
            <person name="Mueller-Roeber B."/>
            <person name="Rajamani S."/>
            <person name="Sayre R.T."/>
            <person name="Brokstein P."/>
            <person name="Dubchak I."/>
            <person name="Goodstein D."/>
            <person name="Hornick L."/>
            <person name="Huang Y.W."/>
            <person name="Jhaveri J."/>
            <person name="Luo Y."/>
            <person name="Martinez D."/>
            <person name="Ngau W.C."/>
            <person name="Otillar B."/>
            <person name="Poliakov A."/>
            <person name="Porter A."/>
            <person name="Szajkowski L."/>
            <person name="Werner G."/>
            <person name="Zhou K."/>
            <person name="Grigoriev I.V."/>
            <person name="Rokhsar D.S."/>
            <person name="Grossman A.R."/>
        </authorList>
    </citation>
    <scope>NUCLEOTIDE SEQUENCE [LARGE SCALE GENOMIC DNA]</scope>
    <source>
        <strain evidence="7">CC-503</strain>
    </source>
</reference>
<feature type="region of interest" description="Disordered" evidence="4">
    <location>
        <begin position="146"/>
        <end position="205"/>
    </location>
</feature>
<protein>
    <recommendedName>
        <fullName evidence="5">TAZ-type domain-containing protein</fullName>
    </recommendedName>
</protein>
<dbReference type="SMART" id="SM00551">
    <property type="entry name" value="ZnF_TAZ"/>
    <property type="match status" value="1"/>
</dbReference>
<keyword evidence="2" id="KW-0863">Zinc-finger</keyword>
<dbReference type="KEGG" id="cre:CHLRE_03g212641v5"/>
<dbReference type="GO" id="GO:0005667">
    <property type="term" value="C:transcription regulator complex"/>
    <property type="evidence" value="ECO:0000318"/>
    <property type="project" value="GO_Central"/>
</dbReference>
<feature type="compositionally biased region" description="Low complexity" evidence="4">
    <location>
        <begin position="182"/>
        <end position="195"/>
    </location>
</feature>
<feature type="domain" description="TAZ-type" evidence="5">
    <location>
        <begin position="4"/>
        <end position="84"/>
    </location>
</feature>
<feature type="compositionally biased region" description="Pro residues" evidence="4">
    <location>
        <begin position="108"/>
        <end position="119"/>
    </location>
</feature>
<feature type="region of interest" description="Disordered" evidence="4">
    <location>
        <begin position="412"/>
        <end position="462"/>
    </location>
</feature>
<evidence type="ECO:0000256" key="1">
    <source>
        <dbReference type="ARBA" id="ARBA00022723"/>
    </source>
</evidence>
<dbReference type="GO" id="GO:0008270">
    <property type="term" value="F:zinc ion binding"/>
    <property type="evidence" value="ECO:0007669"/>
    <property type="project" value="UniProtKB-KW"/>
</dbReference>
<dbReference type="Gene3D" id="1.20.1020.10">
    <property type="entry name" value="TAZ domain"/>
    <property type="match status" value="1"/>
</dbReference>
<name>A0A2K3DZW9_CHLRE</name>
<dbReference type="PROSITE" id="PS50134">
    <property type="entry name" value="ZF_TAZ"/>
    <property type="match status" value="1"/>
</dbReference>
<evidence type="ECO:0000313" key="7">
    <source>
        <dbReference type="Proteomes" id="UP000006906"/>
    </source>
</evidence>
<accession>A0A2K3DZW9</accession>
<dbReference type="EMBL" id="CM008964">
    <property type="protein sequence ID" value="PNW86086.1"/>
    <property type="molecule type" value="Genomic_DNA"/>
</dbReference>
<sequence length="771" mass="77907">MTSDPAFVETCQRWLMFHYHCKDCYQAEDRCEYGSTCAGGKSLFQHVAGCSRGDCTHPRCGLIKDILNHHDSCKDQGCNVCAPVRSYHQTRSKPPTSSPATSSGMAAPPLPLPPPPPPVGDGAGNPDEVPSTPLTEMLMQVLKSSDPLPVLPPLTPQLQPGESSHPLQPSPPEGSDVMDTAQQQQQRQQLLQQQQSSAAAGMERSHSLPMLPALPAQMQSQMQAPVAFATPNGQQAPSQQQLQQLLQLQQQQQNQQGRKMGGLFEARQREHKRQATDVGQGANFSAGGLQQLLQQQQLNALAAARASAPTSSASGAGSGGGGMPSSVPAAMSHSLSASLGVTGPGELQAMYLQELQQGGGGGHNGSGAAAPAVSPSGPPGTHALQLQQLQQQHQQQQQQLQQQQQQQQQQLQQQQAAAGENSFQRSSMPSIPYTGQAPQQSQPGGPQQQQQQQQQQPQQQAGGGVLVYSNGVVAHAVPSQPLMVSGLGASHPHISHHGPSPLGSGAALGNNGLHAAHHLAALPGGGAATASSGANDAAPGSLLAASLPFGLGQTGMQGAAGGPGGPGALNGFALAANGAPPPPPGAGPQYVALPYGGYAQLASHGGVTYTIVHHPHPHGAMGPGFATVGSAPGAGGPPGGAQSYLMSLGAPGGPGGQQAGWSMLQHPTAGTLLQTHPMPMHAAGATGPHGLSAGNPATMHYGAPGLGPALFGGAGSVAGAAVAAAAMGQPATHLHPSQLQQLAAMQLGGGLLAPGAAGQLHLTAQMAAGAT</sequence>
<organism evidence="6 7">
    <name type="scientific">Chlamydomonas reinhardtii</name>
    <name type="common">Chlamydomonas smithii</name>
    <dbReference type="NCBI Taxonomy" id="3055"/>
    <lineage>
        <taxon>Eukaryota</taxon>
        <taxon>Viridiplantae</taxon>
        <taxon>Chlorophyta</taxon>
        <taxon>core chlorophytes</taxon>
        <taxon>Chlorophyceae</taxon>
        <taxon>CS clade</taxon>
        <taxon>Chlamydomonadales</taxon>
        <taxon>Chlamydomonadaceae</taxon>
        <taxon>Chlamydomonas</taxon>
    </lineage>
</organism>
<dbReference type="GO" id="GO:0045944">
    <property type="term" value="P:positive regulation of transcription by RNA polymerase II"/>
    <property type="evidence" value="ECO:0000318"/>
    <property type="project" value="GO_Central"/>
</dbReference>
<dbReference type="GO" id="GO:0004402">
    <property type="term" value="F:histone acetyltransferase activity"/>
    <property type="evidence" value="ECO:0000318"/>
    <property type="project" value="GO_Central"/>
</dbReference>
<dbReference type="Pfam" id="PF02135">
    <property type="entry name" value="zf-TAZ"/>
    <property type="match status" value="1"/>
</dbReference>
<evidence type="ECO:0000256" key="4">
    <source>
        <dbReference type="SAM" id="MobiDB-lite"/>
    </source>
</evidence>
<dbReference type="GeneID" id="66053092"/>
<dbReference type="PANTHER" id="PTHR13270">
    <property type="entry name" value="PROTEIN C20ORF116-RELATED"/>
    <property type="match status" value="1"/>
</dbReference>
<dbReference type="InterPro" id="IPR000197">
    <property type="entry name" value="Znf_TAZ"/>
</dbReference>
<proteinExistence type="predicted"/>
<dbReference type="GO" id="GO:0003713">
    <property type="term" value="F:transcription coactivator activity"/>
    <property type="evidence" value="ECO:0000318"/>
    <property type="project" value="GO_Central"/>
</dbReference>
<dbReference type="STRING" id="3055.A0A2K3DZW9"/>
<feature type="region of interest" description="Disordered" evidence="4">
    <location>
        <begin position="309"/>
        <end position="329"/>
    </location>
</feature>
<keyword evidence="3" id="KW-0862">Zinc</keyword>
<feature type="compositionally biased region" description="Low complexity" evidence="4">
    <location>
        <begin position="92"/>
        <end position="107"/>
    </location>
</feature>
<feature type="compositionally biased region" description="Low complexity" evidence="4">
    <location>
        <begin position="435"/>
        <end position="460"/>
    </location>
</feature>
<feature type="region of interest" description="Disordered" evidence="4">
    <location>
        <begin position="230"/>
        <end position="259"/>
    </location>
</feature>
<dbReference type="InterPro" id="IPR035898">
    <property type="entry name" value="TAZ_dom_sf"/>
</dbReference>
<dbReference type="GO" id="GO:0000123">
    <property type="term" value="C:histone acetyltransferase complex"/>
    <property type="evidence" value="ECO:0000318"/>
    <property type="project" value="GO_Central"/>
</dbReference>
<dbReference type="ExpressionAtlas" id="A0A2K3DZW9">
    <property type="expression patterns" value="baseline"/>
</dbReference>
<dbReference type="Proteomes" id="UP000006906">
    <property type="component" value="Chromosome 3"/>
</dbReference>
<dbReference type="RefSeq" id="XP_042926719.1">
    <property type="nucleotide sequence ID" value="XM_043061589.1"/>
</dbReference>
<evidence type="ECO:0000256" key="3">
    <source>
        <dbReference type="ARBA" id="ARBA00022833"/>
    </source>
</evidence>
<feature type="region of interest" description="Disordered" evidence="4">
    <location>
        <begin position="356"/>
        <end position="390"/>
    </location>
</feature>
<dbReference type="SUPFAM" id="SSF57933">
    <property type="entry name" value="TAZ domain"/>
    <property type="match status" value="1"/>
</dbReference>
<evidence type="ECO:0000313" key="6">
    <source>
        <dbReference type="EMBL" id="PNW86086.1"/>
    </source>
</evidence>